<reference evidence="1 2" key="3">
    <citation type="journal article" date="1996" name="Virology">
        <title>Analysis of 94 kb of the chlorella virus PBCV-1 330-kb genome: map positions 88 to 182.</title>
        <authorList>
            <person name="Lu Z."/>
            <person name="Li Y."/>
            <person name="Que Q."/>
            <person name="Kutish G.F."/>
            <person name="Rock D.L."/>
            <person name="Van Etten J.L."/>
        </authorList>
    </citation>
    <scope>NUCLEOTIDE SEQUENCE [LARGE SCALE GENOMIC DNA]</scope>
</reference>
<dbReference type="GeneID" id="10971137"/>
<evidence type="ECO:0000313" key="2">
    <source>
        <dbReference type="Proteomes" id="UP000000862"/>
    </source>
</evidence>
<reference evidence="1 2" key="8">
    <citation type="journal article" date="2010" name="J. Virol.">
        <title>Microarray analysis of Paramecium bursaria chlorella virus 1 transcription.</title>
        <authorList>
            <person name="Yanai-Balser G.M."/>
            <person name="Duncan G.A."/>
            <person name="Eudy J.D."/>
            <person name="Wang D."/>
            <person name="Li X."/>
            <person name="Agarkova I.V."/>
            <person name="Dunigan D.D."/>
            <person name="Van Etten J.L."/>
        </authorList>
    </citation>
    <scope>NUCLEOTIDE SEQUENCE [LARGE SCALE GENOMIC DNA]</scope>
</reference>
<reference evidence="1 2" key="6">
    <citation type="journal article" date="1999" name="Virology">
        <title>Chlorella virus PBCV-1 encodes a functional homospermidine synthase.</title>
        <authorList>
            <person name="Kaiser A."/>
            <person name="Vollmert M."/>
            <person name="Tholl D."/>
            <person name="Graves M.V."/>
            <person name="Gurnon J.R."/>
            <person name="Xing W."/>
            <person name="Lisec A.D."/>
            <person name="Nickerson K.W."/>
            <person name="Van Etten J.L."/>
        </authorList>
    </citation>
    <scope>NUCLEOTIDE SEQUENCE [LARGE SCALE GENOMIC DNA]</scope>
</reference>
<sequence length="42" mass="4642">MSYPAAPSEPRMGVVADSTSFFTRREDILVTIQINAILLCDI</sequence>
<dbReference type="KEGG" id="vg:10971137"/>
<dbReference type="RefSeq" id="YP_004678972.1">
    <property type="nucleotide sequence ID" value="NC_000852.5"/>
</dbReference>
<accession>F8TU56</accession>
<proteinExistence type="predicted"/>
<reference evidence="1 2" key="4">
    <citation type="journal article" date="1996" name="Virology">
        <title>Analysis of 76 kb of the chlorella virus PBCV-1 330-kb genome: map positions 182 to 258.</title>
        <authorList>
            <person name="Kutish G.F."/>
            <person name="Li Y."/>
            <person name="Lu Z."/>
            <person name="Furuta M."/>
            <person name="Rock D.L."/>
            <person name="Van Etten J.L."/>
        </authorList>
    </citation>
    <scope>NUCLEOTIDE SEQUENCE [LARGE SCALE GENOMIC DNA]</scope>
</reference>
<protein>
    <submittedName>
        <fullName evidence="1">Uncharacterized protein</fullName>
    </submittedName>
</protein>
<reference evidence="1 2" key="7">
    <citation type="journal article" date="2000" name="Virology">
        <title>Characterization of a beta-1,3-glucanase encoded by chlorella virus PBCV-1.</title>
        <authorList>
            <person name="Sun L."/>
            <person name="Gurnon J.R."/>
            <person name="Adams B.J."/>
            <person name="Graves M.V."/>
            <person name="Van Etten J.L."/>
        </authorList>
    </citation>
    <scope>NUCLEOTIDE SEQUENCE [LARGE SCALE GENOMIC DNA]</scope>
</reference>
<keyword evidence="2" id="KW-1185">Reference proteome</keyword>
<reference evidence="1 2" key="1">
    <citation type="journal article" date="1995" name="Virology">
        <title>Analysis of 45 kb of DNA located at the left end of the chlorella virus PBCV-1 genome.</title>
        <authorList>
            <person name="Lu Z."/>
            <person name="Li Y."/>
            <person name="Zhang Y."/>
            <person name="Kutish G.F."/>
            <person name="Rock D.L."/>
            <person name="Van Etten J.L."/>
        </authorList>
    </citation>
    <scope>NUCLEOTIDE SEQUENCE [LARGE SCALE GENOMIC DNA]</scope>
</reference>
<reference evidence="1 2" key="5">
    <citation type="journal article" date="1997" name="Virology">
        <title>Analysis of 74 kb of DNA located at the right end of the 330-kb chlorella virus PBCV-1 genome.</title>
        <authorList>
            <person name="Li Y."/>
            <person name="Lu Z."/>
            <person name="Sun L."/>
            <person name="Ropp S."/>
            <person name="Kutish G.F."/>
            <person name="Rock D.L."/>
            <person name="Van Etten J.L."/>
        </authorList>
    </citation>
    <scope>NUCLEOTIDE SEQUENCE [LARGE SCALE GENOMIC DNA]</scope>
</reference>
<dbReference type="Proteomes" id="UP000000862">
    <property type="component" value="Segment"/>
</dbReference>
<gene>
    <name evidence="1" type="primary">a551aR</name>
</gene>
<dbReference type="EMBL" id="JF411744">
    <property type="protein sequence ID" value="AEI70117.1"/>
    <property type="molecule type" value="Genomic_DNA"/>
</dbReference>
<reference evidence="1 2" key="2">
    <citation type="journal article" date="1995" name="Virology">
        <title>Analysis of 43 kb of the Chlorella virus PBCV-1 330-kb genome: map positions 45 to 88.</title>
        <authorList>
            <person name="Li Y."/>
            <person name="Lu Z."/>
            <person name="Burbank D.E."/>
            <person name="Kutish G.F."/>
            <person name="Rock D.L."/>
            <person name="Van Etten J.L."/>
        </authorList>
    </citation>
    <scope>NUCLEOTIDE SEQUENCE [LARGE SCALE GENOMIC DNA]</scope>
</reference>
<organism evidence="1 2">
    <name type="scientific">Paramecium bursaria Chlorella virus 1</name>
    <name type="common">PBCV-1</name>
    <dbReference type="NCBI Taxonomy" id="10506"/>
    <lineage>
        <taxon>Viruses</taxon>
        <taxon>Varidnaviria</taxon>
        <taxon>Bamfordvirae</taxon>
        <taxon>Nucleocytoviricota</taxon>
        <taxon>Megaviricetes</taxon>
        <taxon>Algavirales</taxon>
        <taxon>Phycodnaviridae</taxon>
        <taxon>Chlorovirus</taxon>
        <taxon>Chlorovirus vanettense</taxon>
    </lineage>
</organism>
<organismHost>
    <name type="scientific">Chlorella</name>
    <dbReference type="NCBI Taxonomy" id="3071"/>
</organismHost>
<evidence type="ECO:0000313" key="1">
    <source>
        <dbReference type="EMBL" id="AEI70117.1"/>
    </source>
</evidence>
<name>F8TU56_PBCV1</name>